<keyword evidence="8" id="KW-1185">Reference proteome</keyword>
<evidence type="ECO:0000256" key="2">
    <source>
        <dbReference type="ARBA" id="ARBA00010876"/>
    </source>
</evidence>
<dbReference type="EMBL" id="WMIB01000005">
    <property type="protein sequence ID" value="MTH53225.1"/>
    <property type="molecule type" value="Genomic_DNA"/>
</dbReference>
<dbReference type="SUPFAM" id="SSF55120">
    <property type="entry name" value="Pseudouridine synthase"/>
    <property type="match status" value="1"/>
</dbReference>
<comment type="caution">
    <text evidence="7">The sequence shown here is derived from an EMBL/GenBank/DDBJ whole genome shotgun (WGS) entry which is preliminary data.</text>
</comment>
<evidence type="ECO:0000259" key="6">
    <source>
        <dbReference type="Pfam" id="PF00849"/>
    </source>
</evidence>
<dbReference type="InterPro" id="IPR050188">
    <property type="entry name" value="RluA_PseudoU_synthase"/>
</dbReference>
<feature type="domain" description="Pseudouridine synthase RsuA/RluA-like" evidence="6">
    <location>
        <begin position="93"/>
        <end position="243"/>
    </location>
</feature>
<dbReference type="EC" id="5.4.99.-" evidence="5"/>
<dbReference type="Proteomes" id="UP000434639">
    <property type="component" value="Unassembled WGS sequence"/>
</dbReference>
<dbReference type="NCBIfam" id="TIGR00005">
    <property type="entry name" value="rluA_subfam"/>
    <property type="match status" value="1"/>
</dbReference>
<dbReference type="Gene3D" id="3.30.2350.10">
    <property type="entry name" value="Pseudouridine synthase"/>
    <property type="match status" value="1"/>
</dbReference>
<dbReference type="InterPro" id="IPR006224">
    <property type="entry name" value="PsdUridine_synth_RluA-like_CS"/>
</dbReference>
<evidence type="ECO:0000256" key="3">
    <source>
        <dbReference type="ARBA" id="ARBA00023235"/>
    </source>
</evidence>
<dbReference type="InterPro" id="IPR006225">
    <property type="entry name" value="PsdUridine_synth_RluC/D"/>
</dbReference>
<dbReference type="GO" id="GO:0000455">
    <property type="term" value="P:enzyme-directed rRNA pseudouridine synthesis"/>
    <property type="evidence" value="ECO:0007669"/>
    <property type="project" value="TreeGrafter"/>
</dbReference>
<evidence type="ECO:0000256" key="1">
    <source>
        <dbReference type="ARBA" id="ARBA00000073"/>
    </source>
</evidence>
<dbReference type="PROSITE" id="PS01129">
    <property type="entry name" value="PSI_RLU"/>
    <property type="match status" value="1"/>
</dbReference>
<dbReference type="PANTHER" id="PTHR21600">
    <property type="entry name" value="MITOCHONDRIAL RNA PSEUDOURIDINE SYNTHASE"/>
    <property type="match status" value="1"/>
</dbReference>
<evidence type="ECO:0000313" key="8">
    <source>
        <dbReference type="Proteomes" id="UP000434639"/>
    </source>
</evidence>
<comment type="catalytic activity">
    <reaction evidence="1 5">
        <text>a uridine in RNA = a pseudouridine in RNA</text>
        <dbReference type="Rhea" id="RHEA:48348"/>
        <dbReference type="Rhea" id="RHEA-COMP:12068"/>
        <dbReference type="Rhea" id="RHEA-COMP:12069"/>
        <dbReference type="ChEBI" id="CHEBI:65314"/>
        <dbReference type="ChEBI" id="CHEBI:65315"/>
    </reaction>
</comment>
<feature type="active site" evidence="4">
    <location>
        <position position="139"/>
    </location>
</feature>
<organism evidence="7 8">
    <name type="scientific">Metabacillus mangrovi</name>
    <dbReference type="NCBI Taxonomy" id="1491830"/>
    <lineage>
        <taxon>Bacteria</taxon>
        <taxon>Bacillati</taxon>
        <taxon>Bacillota</taxon>
        <taxon>Bacilli</taxon>
        <taxon>Bacillales</taxon>
        <taxon>Bacillaceae</taxon>
        <taxon>Metabacillus</taxon>
    </lineage>
</organism>
<dbReference type="CDD" id="cd02869">
    <property type="entry name" value="PseudoU_synth_RluA_like"/>
    <property type="match status" value="1"/>
</dbReference>
<comment type="similarity">
    <text evidence="2 5">Belongs to the pseudouridine synthase RluA family.</text>
</comment>
<dbReference type="OrthoDB" id="9807829at2"/>
<dbReference type="GO" id="GO:0009982">
    <property type="term" value="F:pseudouridine synthase activity"/>
    <property type="evidence" value="ECO:0007669"/>
    <property type="project" value="InterPro"/>
</dbReference>
<protein>
    <recommendedName>
        <fullName evidence="5">Pseudouridine synthase</fullName>
        <ecNumber evidence="5">5.4.99.-</ecNumber>
    </recommendedName>
</protein>
<accession>A0A7X2S491</accession>
<evidence type="ECO:0000256" key="4">
    <source>
        <dbReference type="PIRSR" id="PIRSR606225-1"/>
    </source>
</evidence>
<dbReference type="InterPro" id="IPR020103">
    <property type="entry name" value="PsdUridine_synth_cat_dom_sf"/>
</dbReference>
<reference evidence="7 8" key="1">
    <citation type="journal article" date="2017" name="Int. J. Syst. Evol. Microbiol.">
        <title>Bacillus mangrovi sp. nov., isolated from a sediment sample from a mangrove forest.</title>
        <authorList>
            <person name="Gupta V."/>
            <person name="Singh P.K."/>
            <person name="Korpole S."/>
            <person name="Tanuku N.R.S."/>
            <person name="Pinnaka A.K."/>
        </authorList>
    </citation>
    <scope>NUCLEOTIDE SEQUENCE [LARGE SCALE GENOMIC DNA]</scope>
    <source>
        <strain evidence="7 8">KCTC 33872</strain>
    </source>
</reference>
<dbReference type="GO" id="GO:0003723">
    <property type="term" value="F:RNA binding"/>
    <property type="evidence" value="ECO:0007669"/>
    <property type="project" value="InterPro"/>
</dbReference>
<keyword evidence="3 5" id="KW-0413">Isomerase</keyword>
<evidence type="ECO:0000313" key="7">
    <source>
        <dbReference type="EMBL" id="MTH53225.1"/>
    </source>
</evidence>
<dbReference type="Pfam" id="PF00849">
    <property type="entry name" value="PseudoU_synth_2"/>
    <property type="match status" value="1"/>
</dbReference>
<dbReference type="FunFam" id="3.30.2350.10:FF:000005">
    <property type="entry name" value="Pseudouridine synthase"/>
    <property type="match status" value="1"/>
</dbReference>
<sequence>MDSKQFRQEWTVSEEESGLLLREYLKEKQLTKSALTDIKFAGGELAVNGEPQTVRHVLSEGDRVTVLFPAEQPSPGLIAQKMPLEIVYEDDHCMVLNKPAGLPVIPSRLYPEGTLANGLLFHLKEQGLSSTIHIVNRLDKDTSGLMLAAKHRFSHSLFSKQQRMIGIHRTYWAIVENPLPNESGIIEKPIGRKAGSIVEREVREDGQHAVTSYRVISSKAQAALVELKLETGRTHQIRVHMSSIGHPLAGDTLYGGSSENMKRQALHSKVLEFRHPFLEKTMRFETVMPEDMKVYWSKVESPEPG</sequence>
<gene>
    <name evidence="7" type="ORF">GKZ89_07345</name>
</gene>
<proteinExistence type="inferred from homology"/>
<dbReference type="AlphaFoldDB" id="A0A7X2S491"/>
<dbReference type="GO" id="GO:0140098">
    <property type="term" value="F:catalytic activity, acting on RNA"/>
    <property type="evidence" value="ECO:0007669"/>
    <property type="project" value="UniProtKB-ARBA"/>
</dbReference>
<evidence type="ECO:0000256" key="5">
    <source>
        <dbReference type="RuleBase" id="RU362028"/>
    </source>
</evidence>
<dbReference type="PANTHER" id="PTHR21600:SF35">
    <property type="entry name" value="PSEUDOURIDINE SYNTHASE"/>
    <property type="match status" value="1"/>
</dbReference>
<comment type="function">
    <text evidence="5">Responsible for synthesis of pseudouridine from uracil.</text>
</comment>
<dbReference type="InterPro" id="IPR006145">
    <property type="entry name" value="PsdUridine_synth_RsuA/RluA"/>
</dbReference>
<name>A0A7X2S491_9BACI</name>
<dbReference type="RefSeq" id="WP_155111760.1">
    <property type="nucleotide sequence ID" value="NZ_WMIB01000005.1"/>
</dbReference>